<evidence type="ECO:0000313" key="2">
    <source>
        <dbReference type="EMBL" id="RPF28379.1"/>
    </source>
</evidence>
<dbReference type="EMBL" id="RKRA01000001">
    <property type="protein sequence ID" value="RPF28379.1"/>
    <property type="molecule type" value="Genomic_DNA"/>
</dbReference>
<evidence type="ECO:0000256" key="1">
    <source>
        <dbReference type="SAM" id="Phobius"/>
    </source>
</evidence>
<reference evidence="2 3" key="1">
    <citation type="submission" date="2018-11" db="EMBL/GenBank/DDBJ databases">
        <title>Sequencing the genomes of 1000 actinobacteria strains.</title>
        <authorList>
            <person name="Klenk H.-P."/>
        </authorList>
    </citation>
    <scope>NUCLEOTIDE SEQUENCE [LARGE SCALE GENOMIC DNA]</scope>
    <source>
        <strain evidence="2 3">DSM 14418</strain>
    </source>
</reference>
<keyword evidence="1" id="KW-0812">Transmembrane</keyword>
<feature type="transmembrane region" description="Helical" evidence="1">
    <location>
        <begin position="70"/>
        <end position="89"/>
    </location>
</feature>
<sequence length="155" mass="14897">MAAPSAPVPPTEETAHAGLDLTSPALAAVAGPRLRDQWPARRLLVAAVAAPALAVVLVVAGGGWGGPPAWSALVLAAAVLAAGTLASYVPLTGAGTVVDTGCSTCAALAAVGVVGAVVTLANNPAHAVPGAMFAVSFAAFGLTQRLVGQTSCPTA</sequence>
<gene>
    <name evidence="2" type="ORF">EDD32_2905</name>
</gene>
<feature type="transmembrane region" description="Helical" evidence="1">
    <location>
        <begin position="101"/>
        <end position="121"/>
    </location>
</feature>
<dbReference type="Proteomes" id="UP000280726">
    <property type="component" value="Unassembled WGS sequence"/>
</dbReference>
<proteinExistence type="predicted"/>
<dbReference type="AlphaFoldDB" id="A0A3N4Z4Y3"/>
<evidence type="ECO:0000313" key="3">
    <source>
        <dbReference type="Proteomes" id="UP000280726"/>
    </source>
</evidence>
<dbReference type="RefSeq" id="WP_123918551.1">
    <property type="nucleotide sequence ID" value="NZ_RKRA01000001.1"/>
</dbReference>
<keyword evidence="1" id="KW-0472">Membrane</keyword>
<protein>
    <submittedName>
        <fullName evidence="2">Uncharacterized protein</fullName>
    </submittedName>
</protein>
<name>A0A3N4Z4Y3_9MICO</name>
<feature type="transmembrane region" description="Helical" evidence="1">
    <location>
        <begin position="43"/>
        <end position="64"/>
    </location>
</feature>
<accession>A0A3N4Z4Y3</accession>
<feature type="transmembrane region" description="Helical" evidence="1">
    <location>
        <begin position="127"/>
        <end position="147"/>
    </location>
</feature>
<organism evidence="2 3">
    <name type="scientific">Georgenia muralis</name>
    <dbReference type="NCBI Taxonomy" id="154117"/>
    <lineage>
        <taxon>Bacteria</taxon>
        <taxon>Bacillati</taxon>
        <taxon>Actinomycetota</taxon>
        <taxon>Actinomycetes</taxon>
        <taxon>Micrococcales</taxon>
        <taxon>Bogoriellaceae</taxon>
        <taxon>Georgenia</taxon>
    </lineage>
</organism>
<keyword evidence="3" id="KW-1185">Reference proteome</keyword>
<keyword evidence="1" id="KW-1133">Transmembrane helix</keyword>
<comment type="caution">
    <text evidence="2">The sequence shown here is derived from an EMBL/GenBank/DDBJ whole genome shotgun (WGS) entry which is preliminary data.</text>
</comment>